<reference evidence="7" key="1">
    <citation type="submission" date="2020-08" db="EMBL/GenBank/DDBJ databases">
        <title>Genome public.</title>
        <authorList>
            <person name="Liu C."/>
            <person name="Sun Q."/>
        </authorList>
    </citation>
    <scope>NUCLEOTIDE SEQUENCE</scope>
    <source>
        <strain evidence="7">NSJ-50</strain>
    </source>
</reference>
<dbReference type="InterPro" id="IPR002104">
    <property type="entry name" value="Integrase_catalytic"/>
</dbReference>
<dbReference type="GO" id="GO:0006310">
    <property type="term" value="P:DNA recombination"/>
    <property type="evidence" value="ECO:0007669"/>
    <property type="project" value="UniProtKB-KW"/>
</dbReference>
<dbReference type="InterPro" id="IPR011010">
    <property type="entry name" value="DNA_brk_join_enz"/>
</dbReference>
<comment type="caution">
    <text evidence="7">The sequence shown here is derived from an EMBL/GenBank/DDBJ whole genome shotgun (WGS) entry which is preliminary data.</text>
</comment>
<evidence type="ECO:0000256" key="4">
    <source>
        <dbReference type="PROSITE-ProRule" id="PRU01248"/>
    </source>
</evidence>
<dbReference type="Proteomes" id="UP000647416">
    <property type="component" value="Unassembled WGS sequence"/>
</dbReference>
<evidence type="ECO:0000256" key="3">
    <source>
        <dbReference type="ARBA" id="ARBA00023172"/>
    </source>
</evidence>
<dbReference type="GO" id="GO:0015074">
    <property type="term" value="P:DNA integration"/>
    <property type="evidence" value="ECO:0007669"/>
    <property type="project" value="InterPro"/>
</dbReference>
<accession>A0A926F7G4</accession>
<dbReference type="InterPro" id="IPR013762">
    <property type="entry name" value="Integrase-like_cat_sf"/>
</dbReference>
<evidence type="ECO:0000313" key="8">
    <source>
        <dbReference type="Proteomes" id="UP000647416"/>
    </source>
</evidence>
<keyword evidence="8" id="KW-1185">Reference proteome</keyword>
<comment type="similarity">
    <text evidence="1">Belongs to the 'phage' integrase family.</text>
</comment>
<proteinExistence type="inferred from homology"/>
<dbReference type="AlphaFoldDB" id="A0A926F7G4"/>
<evidence type="ECO:0000259" key="6">
    <source>
        <dbReference type="PROSITE" id="PS51900"/>
    </source>
</evidence>
<dbReference type="CDD" id="cd01189">
    <property type="entry name" value="INT_ICEBs1_C_like"/>
    <property type="match status" value="1"/>
</dbReference>
<dbReference type="PROSITE" id="PS51900">
    <property type="entry name" value="CB"/>
    <property type="match status" value="1"/>
</dbReference>
<dbReference type="InterPro" id="IPR053876">
    <property type="entry name" value="Phage_int_M"/>
</dbReference>
<evidence type="ECO:0000256" key="2">
    <source>
        <dbReference type="ARBA" id="ARBA00023125"/>
    </source>
</evidence>
<evidence type="ECO:0000259" key="5">
    <source>
        <dbReference type="PROSITE" id="PS51898"/>
    </source>
</evidence>
<dbReference type="PROSITE" id="PS51898">
    <property type="entry name" value="TYR_RECOMBINASE"/>
    <property type="match status" value="1"/>
</dbReference>
<keyword evidence="2 4" id="KW-0238">DNA-binding</keyword>
<organism evidence="7 8">
    <name type="scientific">Qingrenia yutianensis</name>
    <dbReference type="NCBI Taxonomy" id="2763676"/>
    <lineage>
        <taxon>Bacteria</taxon>
        <taxon>Bacillati</taxon>
        <taxon>Bacillota</taxon>
        <taxon>Clostridia</taxon>
        <taxon>Eubacteriales</taxon>
        <taxon>Oscillospiraceae</taxon>
        <taxon>Qingrenia</taxon>
    </lineage>
</organism>
<evidence type="ECO:0000256" key="1">
    <source>
        <dbReference type="ARBA" id="ARBA00008857"/>
    </source>
</evidence>
<dbReference type="PANTHER" id="PTHR30349">
    <property type="entry name" value="PHAGE INTEGRASE-RELATED"/>
    <property type="match status" value="1"/>
</dbReference>
<dbReference type="InterPro" id="IPR010998">
    <property type="entry name" value="Integrase_recombinase_N"/>
</dbReference>
<dbReference type="Pfam" id="PF22022">
    <property type="entry name" value="Phage_int_M"/>
    <property type="match status" value="1"/>
</dbReference>
<keyword evidence="3" id="KW-0233">DNA recombination</keyword>
<dbReference type="InterPro" id="IPR044068">
    <property type="entry name" value="CB"/>
</dbReference>
<gene>
    <name evidence="7" type="ORF">H8706_10105</name>
</gene>
<dbReference type="GO" id="GO:0003677">
    <property type="term" value="F:DNA binding"/>
    <property type="evidence" value="ECO:0007669"/>
    <property type="project" value="UniProtKB-UniRule"/>
</dbReference>
<name>A0A926F7G4_9FIRM</name>
<feature type="domain" description="Core-binding (CB)" evidence="6">
    <location>
        <begin position="52"/>
        <end position="134"/>
    </location>
</feature>
<dbReference type="RefSeq" id="WP_262432525.1">
    <property type="nucleotide sequence ID" value="NZ_JACRTE010000017.1"/>
</dbReference>
<evidence type="ECO:0000313" key="7">
    <source>
        <dbReference type="EMBL" id="MBC8597213.1"/>
    </source>
</evidence>
<dbReference type="Gene3D" id="1.10.443.10">
    <property type="entry name" value="Intergrase catalytic core"/>
    <property type="match status" value="1"/>
</dbReference>
<dbReference type="SUPFAM" id="SSF56349">
    <property type="entry name" value="DNA breaking-rejoining enzymes"/>
    <property type="match status" value="1"/>
</dbReference>
<dbReference type="EMBL" id="JACRTE010000017">
    <property type="protein sequence ID" value="MBC8597213.1"/>
    <property type="molecule type" value="Genomic_DNA"/>
</dbReference>
<dbReference type="InterPro" id="IPR050090">
    <property type="entry name" value="Tyrosine_recombinase_XerCD"/>
</dbReference>
<dbReference type="Pfam" id="PF00589">
    <property type="entry name" value="Phage_integrase"/>
    <property type="match status" value="1"/>
</dbReference>
<protein>
    <submittedName>
        <fullName evidence="7">Site-specific integrase</fullName>
    </submittedName>
</protein>
<sequence>MLTKRKDGRYVKTVTINGRKIYFYSAEVTQRKAEKDIERQMLEYKEQEEKGKPFSAVADEWDTQYRKKVSDINYRKNTSAAYERVADWFGKMPIKSISVAEVNVFINSLIAKGYYKKTIANHKSILNMIFQYAVLNRYVDANPTVEIRLPANLPKKEREMPSTSEIKTVDAHCKGFDFLPYFLLYTGLRISEALALSYEDINFKDKIITINKHLLHDGNRPVIENRTKTENSKRTVVLLDRLAKKIPKNKSGLVFCNDDGSPLTKRQLSCRWKNYQNKYNVHLTAHQLRHAYATMLFEAGVDIKDAQELMGHSDINLTRQIYTHIRETRKEETRKKLNDFQF</sequence>
<dbReference type="PANTHER" id="PTHR30349:SF64">
    <property type="entry name" value="PROPHAGE INTEGRASE INTD-RELATED"/>
    <property type="match status" value="1"/>
</dbReference>
<dbReference type="Gene3D" id="1.10.150.130">
    <property type="match status" value="1"/>
</dbReference>
<feature type="domain" description="Tyr recombinase" evidence="5">
    <location>
        <begin position="148"/>
        <end position="335"/>
    </location>
</feature>